<protein>
    <submittedName>
        <fullName evidence="1">Uncharacterized protein</fullName>
    </submittedName>
</protein>
<evidence type="ECO:0000313" key="2">
    <source>
        <dbReference type="Proteomes" id="UP001338125"/>
    </source>
</evidence>
<dbReference type="Proteomes" id="UP001338125">
    <property type="component" value="Unassembled WGS sequence"/>
</dbReference>
<keyword evidence="2" id="KW-1185">Reference proteome</keyword>
<gene>
    <name evidence="1" type="ORF">PT974_11729</name>
</gene>
<dbReference type="EMBL" id="JAVFKD010000016">
    <property type="protein sequence ID" value="KAK5987597.1"/>
    <property type="molecule type" value="Genomic_DNA"/>
</dbReference>
<organism evidence="1 2">
    <name type="scientific">Cladobotryum mycophilum</name>
    <dbReference type="NCBI Taxonomy" id="491253"/>
    <lineage>
        <taxon>Eukaryota</taxon>
        <taxon>Fungi</taxon>
        <taxon>Dikarya</taxon>
        <taxon>Ascomycota</taxon>
        <taxon>Pezizomycotina</taxon>
        <taxon>Sordariomycetes</taxon>
        <taxon>Hypocreomycetidae</taxon>
        <taxon>Hypocreales</taxon>
        <taxon>Hypocreaceae</taxon>
        <taxon>Cladobotryum</taxon>
    </lineage>
</organism>
<sequence length="62" mass="6892">MEPPSDLLFNCVCECISRIPTEHVSDFLVHGMLEDTQFLQAPIDDASKLLPESITKISTPCD</sequence>
<comment type="caution">
    <text evidence="1">The sequence shown here is derived from an EMBL/GenBank/DDBJ whole genome shotgun (WGS) entry which is preliminary data.</text>
</comment>
<evidence type="ECO:0000313" key="1">
    <source>
        <dbReference type="EMBL" id="KAK5987597.1"/>
    </source>
</evidence>
<name>A0ABR0S633_9HYPO</name>
<proteinExistence type="predicted"/>
<reference evidence="1 2" key="1">
    <citation type="submission" date="2024-01" db="EMBL/GenBank/DDBJ databases">
        <title>Complete genome of Cladobotryum mycophilum ATHUM6906.</title>
        <authorList>
            <person name="Christinaki A.C."/>
            <person name="Myridakis A.I."/>
            <person name="Kouvelis V.N."/>
        </authorList>
    </citation>
    <scope>NUCLEOTIDE SEQUENCE [LARGE SCALE GENOMIC DNA]</scope>
    <source>
        <strain evidence="1 2">ATHUM6906</strain>
    </source>
</reference>
<accession>A0ABR0S633</accession>